<feature type="signal peptide" evidence="1">
    <location>
        <begin position="1"/>
        <end position="20"/>
    </location>
</feature>
<organism evidence="3 4">
    <name type="scientific">Magallana gigas</name>
    <name type="common">Pacific oyster</name>
    <name type="synonym">Crassostrea gigas</name>
    <dbReference type="NCBI Taxonomy" id="29159"/>
    <lineage>
        <taxon>Eukaryota</taxon>
        <taxon>Metazoa</taxon>
        <taxon>Spiralia</taxon>
        <taxon>Lophotrochozoa</taxon>
        <taxon>Mollusca</taxon>
        <taxon>Bivalvia</taxon>
        <taxon>Autobranchia</taxon>
        <taxon>Pteriomorphia</taxon>
        <taxon>Ostreida</taxon>
        <taxon>Ostreoidea</taxon>
        <taxon>Ostreidae</taxon>
        <taxon>Magallana</taxon>
    </lineage>
</organism>
<reference evidence="3" key="1">
    <citation type="submission" date="2022-08" db="UniProtKB">
        <authorList>
            <consortium name="EnsemblMetazoa"/>
        </authorList>
    </citation>
    <scope>IDENTIFICATION</scope>
    <source>
        <strain evidence="3">05x7-T-G4-1.051#20</strain>
    </source>
</reference>
<dbReference type="CDD" id="cd00037">
    <property type="entry name" value="CLECT"/>
    <property type="match status" value="2"/>
</dbReference>
<sequence length="481" mass="55659">MCRVLPFVLYFCSFGPSTFCQYSYNYTRPPSDYRHLLAKDPKCRYRVHYPKTTWHTAYDVCSGDNMTLARLSNQTEVELIDDLYWYVHDIIQKLENKGDLQDVWIDGFMWSSFNKTMTQNCQPLDTQLPITLKKNAYSDFLCLYYNFTDKQLYTDVCDEKRPFLCESLTDDLNDCFALTEISSLKNTQMIGICWFRSSPSYSIENCKTHCLYDSRCVGVNPTGHCIEYMYQAVTSRCHFPRTAIHFIHKAIFIYHAVPYVPVAPKPFYEWCPDIFGPYVWKTVPRLLDGGIAEDPSQSFTEHTASLCAMKCQLRQLCQLFRCNTLTAECDLYDGIGFRRISNVTGNQFFQKMPTSCETGRDEWFPEYQNCIWIPMHAYPYEEAKNKCEAVGKVMMGTENYPKIMHLMNVTNAKSTHVYSRHLGNNTYQWIDGTMIPASQWCPGQPAENTGCLGVQNDLDSACPQGGLYEIPCSFSNRFFCV</sequence>
<evidence type="ECO:0000256" key="1">
    <source>
        <dbReference type="SAM" id="SignalP"/>
    </source>
</evidence>
<dbReference type="SUPFAM" id="SSF56436">
    <property type="entry name" value="C-type lectin-like"/>
    <property type="match status" value="2"/>
</dbReference>
<proteinExistence type="predicted"/>
<evidence type="ECO:0000259" key="2">
    <source>
        <dbReference type="PROSITE" id="PS50041"/>
    </source>
</evidence>
<dbReference type="EnsemblMetazoa" id="G16396.1">
    <property type="protein sequence ID" value="G16396.1:cds"/>
    <property type="gene ID" value="G16396"/>
</dbReference>
<dbReference type="InterPro" id="IPR016187">
    <property type="entry name" value="CTDL_fold"/>
</dbReference>
<dbReference type="InterPro" id="IPR001304">
    <property type="entry name" value="C-type_lectin-like"/>
</dbReference>
<keyword evidence="1" id="KW-0732">Signal</keyword>
<feature type="chain" id="PRO_5036481957" description="C-type lectin domain-containing protein" evidence="1">
    <location>
        <begin position="21"/>
        <end position="481"/>
    </location>
</feature>
<dbReference type="InterPro" id="IPR016186">
    <property type="entry name" value="C-type_lectin-like/link_sf"/>
</dbReference>
<name>A0A8W8J146_MAGGI</name>
<protein>
    <recommendedName>
        <fullName evidence="2">C-type lectin domain-containing protein</fullName>
    </recommendedName>
</protein>
<dbReference type="Proteomes" id="UP000005408">
    <property type="component" value="Unassembled WGS sequence"/>
</dbReference>
<dbReference type="AlphaFoldDB" id="A0A8W8J146"/>
<feature type="domain" description="C-type lectin" evidence="2">
    <location>
        <begin position="366"/>
        <end position="481"/>
    </location>
</feature>
<evidence type="ECO:0000313" key="3">
    <source>
        <dbReference type="EnsemblMetazoa" id="G16396.1:cds"/>
    </source>
</evidence>
<accession>A0A8W8J146</accession>
<dbReference type="Gene3D" id="3.10.100.10">
    <property type="entry name" value="Mannose-Binding Protein A, subunit A"/>
    <property type="match status" value="2"/>
</dbReference>
<evidence type="ECO:0000313" key="4">
    <source>
        <dbReference type="Proteomes" id="UP000005408"/>
    </source>
</evidence>
<keyword evidence="4" id="KW-1185">Reference proteome</keyword>
<dbReference type="PROSITE" id="PS50041">
    <property type="entry name" value="C_TYPE_LECTIN_2"/>
    <property type="match status" value="1"/>
</dbReference>